<evidence type="ECO:0000256" key="4">
    <source>
        <dbReference type="ARBA" id="ARBA00022553"/>
    </source>
</evidence>
<dbReference type="GO" id="GO:0016020">
    <property type="term" value="C:membrane"/>
    <property type="evidence" value="ECO:0007669"/>
    <property type="project" value="UniProtKB-SubCell"/>
</dbReference>
<dbReference type="PANTHER" id="PTHR45436:SF5">
    <property type="entry name" value="SENSOR HISTIDINE KINASE TRCS"/>
    <property type="match status" value="1"/>
</dbReference>
<dbReference type="InterPro" id="IPR036890">
    <property type="entry name" value="HATPase_C_sf"/>
</dbReference>
<dbReference type="EMBL" id="FTMK01000044">
    <property type="protein sequence ID" value="SIR35408.1"/>
    <property type="molecule type" value="Genomic_DNA"/>
</dbReference>
<keyword evidence="5" id="KW-0808">Transferase</keyword>
<organism evidence="12 13">
    <name type="scientific">Paracoccus thiocyanatus</name>
    <dbReference type="NCBI Taxonomy" id="34006"/>
    <lineage>
        <taxon>Bacteria</taxon>
        <taxon>Pseudomonadati</taxon>
        <taxon>Pseudomonadota</taxon>
        <taxon>Alphaproteobacteria</taxon>
        <taxon>Rhodobacterales</taxon>
        <taxon>Paracoccaceae</taxon>
        <taxon>Paracoccus</taxon>
    </lineage>
</organism>
<gene>
    <name evidence="12" type="ORF">SAMN05421641_1446</name>
</gene>
<name>A0A1N7A8M5_9RHOB</name>
<keyword evidence="4" id="KW-0597">Phosphoprotein</keyword>
<evidence type="ECO:0000313" key="13">
    <source>
        <dbReference type="Proteomes" id="UP000323956"/>
    </source>
</evidence>
<evidence type="ECO:0000256" key="8">
    <source>
        <dbReference type="ARBA" id="ARBA00022989"/>
    </source>
</evidence>
<dbReference type="SMART" id="SM00387">
    <property type="entry name" value="HATPase_c"/>
    <property type="match status" value="1"/>
</dbReference>
<dbReference type="RefSeq" id="WP_188128711.1">
    <property type="nucleotide sequence ID" value="NZ_FTMK01000044.1"/>
</dbReference>
<reference evidence="12 13" key="1">
    <citation type="submission" date="2017-01" db="EMBL/GenBank/DDBJ databases">
        <authorList>
            <person name="Varghese N."/>
            <person name="Submissions S."/>
        </authorList>
    </citation>
    <scope>NUCLEOTIDE SEQUENCE [LARGE SCALE GENOMIC DNA]</scope>
    <source>
        <strain evidence="12 13">ATCC 700171</strain>
    </source>
</reference>
<dbReference type="Pfam" id="PF02518">
    <property type="entry name" value="HATPase_c"/>
    <property type="match status" value="1"/>
</dbReference>
<dbReference type="CDD" id="cd00075">
    <property type="entry name" value="HATPase"/>
    <property type="match status" value="1"/>
</dbReference>
<dbReference type="InterPro" id="IPR003594">
    <property type="entry name" value="HATPase_dom"/>
</dbReference>
<evidence type="ECO:0000256" key="1">
    <source>
        <dbReference type="ARBA" id="ARBA00000085"/>
    </source>
</evidence>
<dbReference type="InterPro" id="IPR004358">
    <property type="entry name" value="Sig_transdc_His_kin-like_C"/>
</dbReference>
<comment type="subcellular location">
    <subcellularLocation>
        <location evidence="2">Membrane</location>
    </subcellularLocation>
</comment>
<dbReference type="CDD" id="cd00082">
    <property type="entry name" value="HisKA"/>
    <property type="match status" value="1"/>
</dbReference>
<dbReference type="Pfam" id="PF00512">
    <property type="entry name" value="HisKA"/>
    <property type="match status" value="1"/>
</dbReference>
<keyword evidence="9 10" id="KW-0472">Membrane</keyword>
<evidence type="ECO:0000256" key="6">
    <source>
        <dbReference type="ARBA" id="ARBA00022692"/>
    </source>
</evidence>
<dbReference type="Gene3D" id="3.30.565.10">
    <property type="entry name" value="Histidine kinase-like ATPase, C-terminal domain"/>
    <property type="match status" value="1"/>
</dbReference>
<keyword evidence="7 12" id="KW-0418">Kinase</keyword>
<feature type="domain" description="Histidine kinase" evidence="11">
    <location>
        <begin position="224"/>
        <end position="443"/>
    </location>
</feature>
<dbReference type="EC" id="2.7.13.3" evidence="3"/>
<evidence type="ECO:0000259" key="11">
    <source>
        <dbReference type="PROSITE" id="PS50109"/>
    </source>
</evidence>
<dbReference type="PROSITE" id="PS50109">
    <property type="entry name" value="HIS_KIN"/>
    <property type="match status" value="1"/>
</dbReference>
<dbReference type="GO" id="GO:0000155">
    <property type="term" value="F:phosphorelay sensor kinase activity"/>
    <property type="evidence" value="ECO:0007669"/>
    <property type="project" value="InterPro"/>
</dbReference>
<dbReference type="SUPFAM" id="SSF55874">
    <property type="entry name" value="ATPase domain of HSP90 chaperone/DNA topoisomerase II/histidine kinase"/>
    <property type="match status" value="1"/>
</dbReference>
<dbReference type="InterPro" id="IPR005467">
    <property type="entry name" value="His_kinase_dom"/>
</dbReference>
<dbReference type="Gene3D" id="1.10.287.130">
    <property type="match status" value="1"/>
</dbReference>
<dbReference type="PANTHER" id="PTHR45436">
    <property type="entry name" value="SENSOR HISTIDINE KINASE YKOH"/>
    <property type="match status" value="1"/>
</dbReference>
<dbReference type="AlphaFoldDB" id="A0A1N7A8M5"/>
<feature type="transmembrane region" description="Helical" evidence="10">
    <location>
        <begin position="164"/>
        <end position="185"/>
    </location>
</feature>
<evidence type="ECO:0000256" key="9">
    <source>
        <dbReference type="ARBA" id="ARBA00023136"/>
    </source>
</evidence>
<keyword evidence="8 10" id="KW-1133">Transmembrane helix</keyword>
<dbReference type="InterPro" id="IPR003661">
    <property type="entry name" value="HisK_dim/P_dom"/>
</dbReference>
<accession>A0A1N7A8M5</accession>
<comment type="catalytic activity">
    <reaction evidence="1">
        <text>ATP + protein L-histidine = ADP + protein N-phospho-L-histidine.</text>
        <dbReference type="EC" id="2.7.13.3"/>
    </reaction>
</comment>
<dbReference type="SMART" id="SM00388">
    <property type="entry name" value="HisKA"/>
    <property type="match status" value="1"/>
</dbReference>
<protein>
    <recommendedName>
        <fullName evidence="3">histidine kinase</fullName>
        <ecNumber evidence="3">2.7.13.3</ecNumber>
    </recommendedName>
</protein>
<proteinExistence type="predicted"/>
<evidence type="ECO:0000256" key="5">
    <source>
        <dbReference type="ARBA" id="ARBA00022679"/>
    </source>
</evidence>
<evidence type="ECO:0000256" key="7">
    <source>
        <dbReference type="ARBA" id="ARBA00022777"/>
    </source>
</evidence>
<dbReference type="PRINTS" id="PR00344">
    <property type="entry name" value="BCTRLSENSOR"/>
</dbReference>
<keyword evidence="6 10" id="KW-0812">Transmembrane</keyword>
<evidence type="ECO:0000256" key="10">
    <source>
        <dbReference type="SAM" id="Phobius"/>
    </source>
</evidence>
<dbReference type="Proteomes" id="UP000323956">
    <property type="component" value="Unassembled WGS sequence"/>
</dbReference>
<dbReference type="InterPro" id="IPR036097">
    <property type="entry name" value="HisK_dim/P_sf"/>
</dbReference>
<evidence type="ECO:0000313" key="12">
    <source>
        <dbReference type="EMBL" id="SIR35408.1"/>
    </source>
</evidence>
<sequence length="445" mass="48798">MTGTGGRARYLWLGGLVAICLGLLALAAWQLVVLERQMRIAATENMIWVFGQTQIEALNLALALSDEAAPQQIQTRFDILVSRLTLLEDGPQRRFLENAGVSETLARWRSGLLALDPAQGADPAALRAHVTALVAALRTKASLVMSHEWQSQATRLDSLRHLHLLALMSVLGAAVAGLGLVAILIDRERRLMSGQLDHLRAEKLASDLERERETSENHRRFADLIAHQFRTPLAVIDSAMHRLTRRSGGPVPPELISEKAAVSREAVARLVKLTDTALMMSRLERDAVLPSLRAHDLNDLVSSVIDDLMATAWDRDPARIRQSVQTEPTVALCDPMLTAEILSNLLRNALLYSPPDCRVDVSVFQSRDCIVCRIEDRGRGMSPEEIECAFDRFYRGSGHETLPGSGLGLTLARDLARIQGGDVTLTQRDGGGLTAALYLPKDDVA</sequence>
<evidence type="ECO:0000256" key="3">
    <source>
        <dbReference type="ARBA" id="ARBA00012438"/>
    </source>
</evidence>
<dbReference type="SUPFAM" id="SSF47384">
    <property type="entry name" value="Homodimeric domain of signal transducing histidine kinase"/>
    <property type="match status" value="1"/>
</dbReference>
<feature type="transmembrane region" description="Helical" evidence="10">
    <location>
        <begin position="12"/>
        <end position="34"/>
    </location>
</feature>
<dbReference type="InterPro" id="IPR050428">
    <property type="entry name" value="TCS_sensor_his_kinase"/>
</dbReference>
<evidence type="ECO:0000256" key="2">
    <source>
        <dbReference type="ARBA" id="ARBA00004370"/>
    </source>
</evidence>